<dbReference type="RefSeq" id="WP_379560112.1">
    <property type="nucleotide sequence ID" value="NZ_JBHUMX010000003.1"/>
</dbReference>
<dbReference type="CDD" id="cd03112">
    <property type="entry name" value="CobW-like"/>
    <property type="match status" value="1"/>
</dbReference>
<reference evidence="8" key="1">
    <citation type="journal article" date="2019" name="Int. J. Syst. Evol. Microbiol.">
        <title>The Global Catalogue of Microorganisms (GCM) 10K type strain sequencing project: providing services to taxonomists for standard genome sequencing and annotation.</title>
        <authorList>
            <consortium name="The Broad Institute Genomics Platform"/>
            <consortium name="The Broad Institute Genome Sequencing Center for Infectious Disease"/>
            <person name="Wu L."/>
            <person name="Ma J."/>
        </authorList>
    </citation>
    <scope>NUCLEOTIDE SEQUENCE [LARGE SCALE GENOMIC DNA]</scope>
    <source>
        <strain evidence="8">TISTR 1858</strain>
    </source>
</reference>
<name>A0ABW5PVW7_9BACI</name>
<sequence length="335" mass="38556">MLRDHKIPVTIITGFLGSGKTTLLNRILKDKRNRHAAVIINEFGETSIDGQLVMTTQEEIVEINNGCICCNVRGDLIRILKNLISKVYQENSPLNRIIIETTGLANPAPVIQTFLMDEVMSNWFEIDAVCTVVDSKHLPIYLDRQEEALEQIAFADLIILNKIDLITPEEKEALLNRIKQMNVTAEIMSARNSNVPLTKVMGVKSFNLDQKLKLRPNLLTTHHHHHTDRIQSFVLESDTPLILERVNKWFSYLVQIKGETLYRYKGILNIQDVDHRVVFQGVHMLFASNYDKPWRKNEKRKSELVFIGNNLDREELEKGFNYCMGDNAFTLELRA</sequence>
<evidence type="ECO:0000313" key="8">
    <source>
        <dbReference type="Proteomes" id="UP001597451"/>
    </source>
</evidence>
<evidence type="ECO:0000259" key="6">
    <source>
        <dbReference type="SMART" id="SM00833"/>
    </source>
</evidence>
<keyword evidence="3" id="KW-0143">Chaperone</keyword>
<comment type="catalytic activity">
    <reaction evidence="5">
        <text>GTP + H2O = GDP + phosphate + H(+)</text>
        <dbReference type="Rhea" id="RHEA:19669"/>
        <dbReference type="ChEBI" id="CHEBI:15377"/>
        <dbReference type="ChEBI" id="CHEBI:15378"/>
        <dbReference type="ChEBI" id="CHEBI:37565"/>
        <dbReference type="ChEBI" id="CHEBI:43474"/>
        <dbReference type="ChEBI" id="CHEBI:58189"/>
    </reaction>
    <physiologicalReaction direction="left-to-right" evidence="5">
        <dbReference type="Rhea" id="RHEA:19670"/>
    </physiologicalReaction>
</comment>
<protein>
    <submittedName>
        <fullName evidence="7">CobW family GTP-binding protein</fullName>
    </submittedName>
</protein>
<dbReference type="Gene3D" id="3.30.1220.10">
    <property type="entry name" value="CobW-like, C-terminal domain"/>
    <property type="match status" value="1"/>
</dbReference>
<comment type="caution">
    <text evidence="7">The sequence shown here is derived from an EMBL/GenBank/DDBJ whole genome shotgun (WGS) entry which is preliminary data.</text>
</comment>
<comment type="similarity">
    <text evidence="4">Belongs to the SIMIBI class G3E GTPase family. ZNG1 subfamily.</text>
</comment>
<dbReference type="Proteomes" id="UP001597451">
    <property type="component" value="Unassembled WGS sequence"/>
</dbReference>
<dbReference type="InterPro" id="IPR036627">
    <property type="entry name" value="CobW-likC_sf"/>
</dbReference>
<proteinExistence type="inferred from homology"/>
<evidence type="ECO:0000256" key="2">
    <source>
        <dbReference type="ARBA" id="ARBA00022801"/>
    </source>
</evidence>
<evidence type="ECO:0000256" key="5">
    <source>
        <dbReference type="ARBA" id="ARBA00049117"/>
    </source>
</evidence>
<keyword evidence="2" id="KW-0378">Hydrolase</keyword>
<dbReference type="PANTHER" id="PTHR13748">
    <property type="entry name" value="COBW-RELATED"/>
    <property type="match status" value="1"/>
</dbReference>
<dbReference type="Pfam" id="PF07683">
    <property type="entry name" value="CobW_C"/>
    <property type="match status" value="1"/>
</dbReference>
<dbReference type="InterPro" id="IPR011629">
    <property type="entry name" value="CobW-like_C"/>
</dbReference>
<dbReference type="SUPFAM" id="SSF90002">
    <property type="entry name" value="Hypothetical protein YjiA, C-terminal domain"/>
    <property type="match status" value="1"/>
</dbReference>
<evidence type="ECO:0000313" key="7">
    <source>
        <dbReference type="EMBL" id="MFD2627472.1"/>
    </source>
</evidence>
<keyword evidence="1" id="KW-0547">Nucleotide-binding</keyword>
<keyword evidence="8" id="KW-1185">Reference proteome</keyword>
<evidence type="ECO:0000256" key="1">
    <source>
        <dbReference type="ARBA" id="ARBA00022741"/>
    </source>
</evidence>
<dbReference type="InterPro" id="IPR027417">
    <property type="entry name" value="P-loop_NTPase"/>
</dbReference>
<evidence type="ECO:0000256" key="4">
    <source>
        <dbReference type="ARBA" id="ARBA00034320"/>
    </source>
</evidence>
<evidence type="ECO:0000256" key="3">
    <source>
        <dbReference type="ARBA" id="ARBA00023186"/>
    </source>
</evidence>
<dbReference type="EMBL" id="JBHUMX010000003">
    <property type="protein sequence ID" value="MFD2627472.1"/>
    <property type="molecule type" value="Genomic_DNA"/>
</dbReference>
<dbReference type="Gene3D" id="3.40.50.300">
    <property type="entry name" value="P-loop containing nucleotide triphosphate hydrolases"/>
    <property type="match status" value="1"/>
</dbReference>
<organism evidence="7 8">
    <name type="scientific">Oceanobacillus kapialis</name>
    <dbReference type="NCBI Taxonomy" id="481353"/>
    <lineage>
        <taxon>Bacteria</taxon>
        <taxon>Bacillati</taxon>
        <taxon>Bacillota</taxon>
        <taxon>Bacilli</taxon>
        <taxon>Bacillales</taxon>
        <taxon>Bacillaceae</taxon>
        <taxon>Oceanobacillus</taxon>
    </lineage>
</organism>
<dbReference type="SUPFAM" id="SSF52540">
    <property type="entry name" value="P-loop containing nucleoside triphosphate hydrolases"/>
    <property type="match status" value="1"/>
</dbReference>
<accession>A0ABW5PVW7</accession>
<dbReference type="Pfam" id="PF02492">
    <property type="entry name" value="cobW"/>
    <property type="match status" value="1"/>
</dbReference>
<feature type="domain" description="CobW C-terminal" evidence="6">
    <location>
        <begin position="230"/>
        <end position="324"/>
    </location>
</feature>
<dbReference type="PANTHER" id="PTHR13748:SF62">
    <property type="entry name" value="COBW DOMAIN-CONTAINING PROTEIN"/>
    <property type="match status" value="1"/>
</dbReference>
<gene>
    <name evidence="7" type="ORF">ACFSUN_01545</name>
</gene>
<dbReference type="InterPro" id="IPR051316">
    <property type="entry name" value="Zinc-reg_GTPase_activator"/>
</dbReference>
<dbReference type="SMART" id="SM00833">
    <property type="entry name" value="CobW_C"/>
    <property type="match status" value="1"/>
</dbReference>
<dbReference type="InterPro" id="IPR003495">
    <property type="entry name" value="CobW/HypB/UreG_nucleotide-bd"/>
</dbReference>